<feature type="compositionally biased region" description="Basic residues" evidence="1">
    <location>
        <begin position="7"/>
        <end position="21"/>
    </location>
</feature>
<sequence>MSTLRTRLARLHRPRRARTAHSRSAVTHAVSRSAGHSPSAEPSHAISPVLTGLR</sequence>
<protein>
    <submittedName>
        <fullName evidence="2">Uncharacterized protein</fullName>
    </submittedName>
</protein>
<gene>
    <name evidence="2" type="ORF">SAMN05216199_1607</name>
</gene>
<evidence type="ECO:0000313" key="2">
    <source>
        <dbReference type="EMBL" id="SER96380.1"/>
    </source>
</evidence>
<dbReference type="Proteomes" id="UP000199019">
    <property type="component" value="Unassembled WGS sequence"/>
</dbReference>
<dbReference type="AlphaFoldDB" id="A0A1H9TGB8"/>
<dbReference type="STRING" id="587636.SAMN05216199_1607"/>
<accession>A0A1H9TGB8</accession>
<name>A0A1H9TGB8_9MICO</name>
<keyword evidence="3" id="KW-1185">Reference proteome</keyword>
<evidence type="ECO:0000256" key="1">
    <source>
        <dbReference type="SAM" id="MobiDB-lite"/>
    </source>
</evidence>
<reference evidence="3" key="1">
    <citation type="submission" date="2016-10" db="EMBL/GenBank/DDBJ databases">
        <authorList>
            <person name="Varghese N."/>
            <person name="Submissions S."/>
        </authorList>
    </citation>
    <scope>NUCLEOTIDE SEQUENCE [LARGE SCALE GENOMIC DNA]</scope>
    <source>
        <strain evidence="3">CGMCC 1.6963</strain>
    </source>
</reference>
<feature type="region of interest" description="Disordered" evidence="1">
    <location>
        <begin position="1"/>
        <end position="54"/>
    </location>
</feature>
<dbReference type="RefSeq" id="WP_177180273.1">
    <property type="nucleotide sequence ID" value="NZ_FOHB01000002.1"/>
</dbReference>
<proteinExistence type="predicted"/>
<organism evidence="2 3">
    <name type="scientific">Pedococcus cremeus</name>
    <dbReference type="NCBI Taxonomy" id="587636"/>
    <lineage>
        <taxon>Bacteria</taxon>
        <taxon>Bacillati</taxon>
        <taxon>Actinomycetota</taxon>
        <taxon>Actinomycetes</taxon>
        <taxon>Micrococcales</taxon>
        <taxon>Intrasporangiaceae</taxon>
        <taxon>Pedococcus</taxon>
    </lineage>
</organism>
<dbReference type="EMBL" id="FOHB01000002">
    <property type="protein sequence ID" value="SER96380.1"/>
    <property type="molecule type" value="Genomic_DNA"/>
</dbReference>
<evidence type="ECO:0000313" key="3">
    <source>
        <dbReference type="Proteomes" id="UP000199019"/>
    </source>
</evidence>